<dbReference type="Proteomes" id="UP000886814">
    <property type="component" value="Unassembled WGS sequence"/>
</dbReference>
<evidence type="ECO:0000256" key="2">
    <source>
        <dbReference type="ARBA" id="ARBA00022448"/>
    </source>
</evidence>
<dbReference type="InterPro" id="IPR000515">
    <property type="entry name" value="MetI-like"/>
</dbReference>
<keyword evidence="3" id="KW-1003">Cell membrane</keyword>
<evidence type="ECO:0000256" key="6">
    <source>
        <dbReference type="ARBA" id="ARBA00023136"/>
    </source>
</evidence>
<evidence type="ECO:0000256" key="4">
    <source>
        <dbReference type="ARBA" id="ARBA00022692"/>
    </source>
</evidence>
<feature type="transmembrane region" description="Helical" evidence="7">
    <location>
        <begin position="128"/>
        <end position="148"/>
    </location>
</feature>
<comment type="similarity">
    <text evidence="7">Belongs to the binding-protein-dependent transport system permease family.</text>
</comment>
<dbReference type="EMBL" id="DXIQ01000012">
    <property type="protein sequence ID" value="HIV37849.1"/>
    <property type="molecule type" value="Genomic_DNA"/>
</dbReference>
<dbReference type="SUPFAM" id="SSF161098">
    <property type="entry name" value="MetI-like"/>
    <property type="match status" value="1"/>
</dbReference>
<feature type="domain" description="ABC transmembrane type-1" evidence="8">
    <location>
        <begin position="64"/>
        <end position="244"/>
    </location>
</feature>
<dbReference type="InterPro" id="IPR035906">
    <property type="entry name" value="MetI-like_sf"/>
</dbReference>
<reference evidence="9" key="1">
    <citation type="journal article" date="2021" name="PeerJ">
        <title>Extensive microbial diversity within the chicken gut microbiome revealed by metagenomics and culture.</title>
        <authorList>
            <person name="Gilroy R."/>
            <person name="Ravi A."/>
            <person name="Getino M."/>
            <person name="Pursley I."/>
            <person name="Horton D.L."/>
            <person name="Alikhan N.F."/>
            <person name="Baker D."/>
            <person name="Gharbi K."/>
            <person name="Hall N."/>
            <person name="Watson M."/>
            <person name="Adriaenssens E.M."/>
            <person name="Foster-Nyarko E."/>
            <person name="Jarju S."/>
            <person name="Secka A."/>
            <person name="Antonio M."/>
            <person name="Oren A."/>
            <person name="Chaudhuri R.R."/>
            <person name="La Ragione R."/>
            <person name="Hildebrand F."/>
            <person name="Pallen M.J."/>
        </authorList>
    </citation>
    <scope>NUCLEOTIDE SEQUENCE</scope>
    <source>
        <strain evidence="9">CHK195-9823</strain>
    </source>
</reference>
<evidence type="ECO:0000313" key="9">
    <source>
        <dbReference type="EMBL" id="HIV37849.1"/>
    </source>
</evidence>
<dbReference type="Gene3D" id="1.10.3720.10">
    <property type="entry name" value="MetI-like"/>
    <property type="match status" value="1"/>
</dbReference>
<proteinExistence type="inferred from homology"/>
<gene>
    <name evidence="9" type="ORF">H9747_02440</name>
</gene>
<organism evidence="9 10">
    <name type="scientific">Candidatus Blautia stercorigallinarum</name>
    <dbReference type="NCBI Taxonomy" id="2838501"/>
    <lineage>
        <taxon>Bacteria</taxon>
        <taxon>Bacillati</taxon>
        <taxon>Bacillota</taxon>
        <taxon>Clostridia</taxon>
        <taxon>Lachnospirales</taxon>
        <taxon>Lachnospiraceae</taxon>
        <taxon>Blautia</taxon>
    </lineage>
</organism>
<dbReference type="AlphaFoldDB" id="A0A9D1PAV5"/>
<dbReference type="GO" id="GO:0055085">
    <property type="term" value="P:transmembrane transport"/>
    <property type="evidence" value="ECO:0007669"/>
    <property type="project" value="InterPro"/>
</dbReference>
<feature type="transmembrane region" description="Helical" evidence="7">
    <location>
        <begin position="60"/>
        <end position="90"/>
    </location>
</feature>
<comment type="subcellular location">
    <subcellularLocation>
        <location evidence="1 7">Cell membrane</location>
        <topology evidence="1 7">Multi-pass membrane protein</topology>
    </subcellularLocation>
</comment>
<keyword evidence="6 7" id="KW-0472">Membrane</keyword>
<feature type="transmembrane region" description="Helical" evidence="7">
    <location>
        <begin position="172"/>
        <end position="192"/>
    </location>
</feature>
<evidence type="ECO:0000259" key="8">
    <source>
        <dbReference type="PROSITE" id="PS50928"/>
    </source>
</evidence>
<sequence length="258" mass="28563">MISITADRSDKKKRKIKIWVVAFWLLVWQGVSQVLGQEILLVSPVSVLRRLLELAVTADFWSSIAFSIIRIMGGFLLAALLGILLGALAAGVSPVRQLLEPAVLTIKSIPVASFVILVLIWVPSENLSVVISFLMVFPVIYTNVLNGIESTDRKLLEMAEVFRISLPRRIRYIYASQVLPFFRAGCSVALGLCWKAGVAAEVIGIPDGSIGERLYMAKVYLNTPDLFAWTIVIVLISLVFERLFLALVDRGVGYLERS</sequence>
<keyword evidence="2 7" id="KW-0813">Transport</keyword>
<keyword evidence="4 7" id="KW-0812">Transmembrane</keyword>
<dbReference type="PANTHER" id="PTHR30151:SF0">
    <property type="entry name" value="ABC TRANSPORTER PERMEASE PROTEIN MJ0413-RELATED"/>
    <property type="match status" value="1"/>
</dbReference>
<protein>
    <submittedName>
        <fullName evidence="9">ABC transporter permease subunit</fullName>
    </submittedName>
</protein>
<keyword evidence="5 7" id="KW-1133">Transmembrane helix</keyword>
<evidence type="ECO:0000313" key="10">
    <source>
        <dbReference type="Proteomes" id="UP000886814"/>
    </source>
</evidence>
<accession>A0A9D1PAV5</accession>
<evidence type="ECO:0000256" key="7">
    <source>
        <dbReference type="RuleBase" id="RU363032"/>
    </source>
</evidence>
<feature type="transmembrane region" description="Helical" evidence="7">
    <location>
        <begin position="226"/>
        <end position="248"/>
    </location>
</feature>
<name>A0A9D1PAV5_9FIRM</name>
<evidence type="ECO:0000256" key="3">
    <source>
        <dbReference type="ARBA" id="ARBA00022475"/>
    </source>
</evidence>
<dbReference type="Pfam" id="PF00528">
    <property type="entry name" value="BPD_transp_1"/>
    <property type="match status" value="1"/>
</dbReference>
<dbReference type="PANTHER" id="PTHR30151">
    <property type="entry name" value="ALKANE SULFONATE ABC TRANSPORTER-RELATED, MEMBRANE SUBUNIT"/>
    <property type="match status" value="1"/>
</dbReference>
<evidence type="ECO:0000256" key="5">
    <source>
        <dbReference type="ARBA" id="ARBA00022989"/>
    </source>
</evidence>
<feature type="transmembrane region" description="Helical" evidence="7">
    <location>
        <begin position="102"/>
        <end position="122"/>
    </location>
</feature>
<evidence type="ECO:0000256" key="1">
    <source>
        <dbReference type="ARBA" id="ARBA00004651"/>
    </source>
</evidence>
<reference evidence="9" key="2">
    <citation type="submission" date="2021-04" db="EMBL/GenBank/DDBJ databases">
        <authorList>
            <person name="Gilroy R."/>
        </authorList>
    </citation>
    <scope>NUCLEOTIDE SEQUENCE</scope>
    <source>
        <strain evidence="9">CHK195-9823</strain>
    </source>
</reference>
<comment type="caution">
    <text evidence="9">The sequence shown here is derived from an EMBL/GenBank/DDBJ whole genome shotgun (WGS) entry which is preliminary data.</text>
</comment>
<dbReference type="PROSITE" id="PS50928">
    <property type="entry name" value="ABC_TM1"/>
    <property type="match status" value="1"/>
</dbReference>
<dbReference type="GO" id="GO:0005886">
    <property type="term" value="C:plasma membrane"/>
    <property type="evidence" value="ECO:0007669"/>
    <property type="project" value="UniProtKB-SubCell"/>
</dbReference>